<reference evidence="9 10" key="1">
    <citation type="submission" date="2014-09" db="EMBL/GenBank/DDBJ databases">
        <authorList>
            <person name="Ellenberger Sabrina"/>
        </authorList>
    </citation>
    <scope>NUCLEOTIDE SEQUENCE [LARGE SCALE GENOMIC DNA]</scope>
    <source>
        <strain evidence="9 10">CBS 412.66</strain>
    </source>
</reference>
<feature type="domain" description="RCC1-like" evidence="8">
    <location>
        <begin position="4"/>
        <end position="327"/>
    </location>
</feature>
<proteinExistence type="inferred from homology"/>
<feature type="repeat" description="RCC1" evidence="5">
    <location>
        <begin position="216"/>
        <end position="259"/>
    </location>
</feature>
<dbReference type="GO" id="GO:0015940">
    <property type="term" value="P:pantothenate biosynthetic process"/>
    <property type="evidence" value="ECO:0007669"/>
    <property type="project" value="InterPro"/>
</dbReference>
<dbReference type="PANTHER" id="PTHR21708">
    <property type="entry name" value="PROBABLE 2-DEHYDROPANTOATE 2-REDUCTASE"/>
    <property type="match status" value="1"/>
</dbReference>
<dbReference type="Proteomes" id="UP000054107">
    <property type="component" value="Unassembled WGS sequence"/>
</dbReference>
<dbReference type="InterPro" id="IPR003710">
    <property type="entry name" value="ApbA"/>
</dbReference>
<gene>
    <name evidence="9" type="primary">PARPA_00294.1 scaffold 610</name>
</gene>
<dbReference type="PANTHER" id="PTHR21708:SF30">
    <property type="entry name" value="2-DEHYDROPANTOATE 2-REDUCTASE-RELATED"/>
    <property type="match status" value="1"/>
</dbReference>
<dbReference type="Pfam" id="PF08546">
    <property type="entry name" value="ApbA_C"/>
    <property type="match status" value="1"/>
</dbReference>
<dbReference type="Pfam" id="PF25390">
    <property type="entry name" value="WD40_RLD"/>
    <property type="match status" value="1"/>
</dbReference>
<evidence type="ECO:0000259" key="7">
    <source>
        <dbReference type="Pfam" id="PF08546"/>
    </source>
</evidence>
<dbReference type="InterPro" id="IPR036291">
    <property type="entry name" value="NAD(P)-bd_dom_sf"/>
</dbReference>
<sequence>MTKLYAFGSNGSGQLGIGHTEDTNVPTECLGLPSDDPIMKVCGGGNHSAVLTEQGHIYMTGLSQFGEDCMKKLSQNTDQDKKDWFCYQKRFDSFKWKDVVCGWAFSIALSSAGKLYGVGTSRWNELAGPSTEDLVELDTNLTDIVSVACGWRHTVALDGHGQAYGWGWGRHGQLGPSNGTSTEKNNIRRVQKIYMPQPIVQIACGHLHTLLRGQDGTVYALGSNKYGQLGATDDNHIMFNHTASWIDAGWHHSAILDSRGKLELFGRNDHGQLGQAPETRAFARIVCGSEHTIAISRDMNQVLTWGWNEHGNCASDKDFVSDAIILDQFAQANIIGAGFGTGAVGAIYSWRLSQTCNVTAVCRSNYEIVKTDGFDIDSAKFGKHIFRPDHVARTVSECVTSKPFDYILVTLKALPECYNVADIVAPAITKDTTIVLIQNGLGIEEPITERFPDNPIVSIVAYIGTSQTEPGKIKMVGKESLVVGKYLGAKRDSEKQRADFIELLKKGDVDVQIVEDVERVRWQKLFWNAPFSSVCAMTGMNTTELLGNEEAMKAVKCIMEEVIDAAIANGYEFDHKEQMHNMISRTEATAKNYKPSMQLDKERGSPMEIEVILGTPLRRAKAKGLSVPHLELIHSLCSATNAQIMNQQSKKSQL</sequence>
<dbReference type="EMBL" id="LN718954">
    <property type="protein sequence ID" value="CEP07025.1"/>
    <property type="molecule type" value="Genomic_DNA"/>
</dbReference>
<dbReference type="Pfam" id="PF02558">
    <property type="entry name" value="ApbA"/>
    <property type="match status" value="1"/>
</dbReference>
<dbReference type="PRINTS" id="PR00633">
    <property type="entry name" value="RCCNDNSATION"/>
</dbReference>
<name>A0A0B7MUR9_9FUNG</name>
<dbReference type="NCBIfam" id="TIGR00745">
    <property type="entry name" value="apbA_panE"/>
    <property type="match status" value="1"/>
</dbReference>
<dbReference type="InterPro" id="IPR051402">
    <property type="entry name" value="KPR-Related"/>
</dbReference>
<dbReference type="InterPro" id="IPR000408">
    <property type="entry name" value="Reg_chr_condens"/>
</dbReference>
<evidence type="ECO:0000256" key="5">
    <source>
        <dbReference type="PROSITE-ProRule" id="PRU00235"/>
    </source>
</evidence>
<feature type="repeat" description="RCC1" evidence="5">
    <location>
        <begin position="161"/>
        <end position="215"/>
    </location>
</feature>
<dbReference type="Gene3D" id="3.40.50.720">
    <property type="entry name" value="NAD(P)-binding Rossmann-like Domain"/>
    <property type="match status" value="1"/>
</dbReference>
<dbReference type="PROSITE" id="PS00626">
    <property type="entry name" value="RCC1_2"/>
    <property type="match status" value="2"/>
</dbReference>
<dbReference type="PROSITE" id="PS50012">
    <property type="entry name" value="RCC1_3"/>
    <property type="match status" value="5"/>
</dbReference>
<dbReference type="Gene3D" id="1.10.1040.10">
    <property type="entry name" value="N-(1-d-carboxylethyl)-l-norvaline Dehydrogenase, domain 2"/>
    <property type="match status" value="1"/>
</dbReference>
<evidence type="ECO:0000313" key="10">
    <source>
        <dbReference type="Proteomes" id="UP000054107"/>
    </source>
</evidence>
<protein>
    <recommendedName>
        <fullName evidence="11">2-dehydropantoate 2-reductase</fullName>
    </recommendedName>
</protein>
<dbReference type="GO" id="GO:0005737">
    <property type="term" value="C:cytoplasm"/>
    <property type="evidence" value="ECO:0007669"/>
    <property type="project" value="TreeGrafter"/>
</dbReference>
<dbReference type="SUPFAM" id="SSF50985">
    <property type="entry name" value="RCC1/BLIP-II"/>
    <property type="match status" value="1"/>
</dbReference>
<keyword evidence="2" id="KW-0677">Repeat</keyword>
<evidence type="ECO:0000256" key="3">
    <source>
        <dbReference type="ARBA" id="ARBA00022857"/>
    </source>
</evidence>
<keyword evidence="10" id="KW-1185">Reference proteome</keyword>
<feature type="repeat" description="RCC1" evidence="5">
    <location>
        <begin position="2"/>
        <end position="54"/>
    </location>
</feature>
<feature type="domain" description="Ketopantoate reductase N-terminal" evidence="6">
    <location>
        <begin position="340"/>
        <end position="486"/>
    </location>
</feature>
<dbReference type="STRING" id="35722.A0A0B7MUR9"/>
<dbReference type="AlphaFoldDB" id="A0A0B7MUR9"/>
<feature type="repeat" description="RCC1" evidence="5">
    <location>
        <begin position="113"/>
        <end position="160"/>
    </location>
</feature>
<dbReference type="SUPFAM" id="SSF48179">
    <property type="entry name" value="6-phosphogluconate dehydrogenase C-terminal domain-like"/>
    <property type="match status" value="1"/>
</dbReference>
<dbReference type="InterPro" id="IPR058923">
    <property type="entry name" value="RCC1-like_dom"/>
</dbReference>
<keyword evidence="4" id="KW-0560">Oxidoreductase</keyword>
<dbReference type="InterPro" id="IPR013752">
    <property type="entry name" value="KPA_reductase"/>
</dbReference>
<dbReference type="Gene3D" id="2.130.10.30">
    <property type="entry name" value="Regulator of chromosome condensation 1/beta-lactamase-inhibitor protein II"/>
    <property type="match status" value="2"/>
</dbReference>
<evidence type="ECO:0000313" key="9">
    <source>
        <dbReference type="EMBL" id="CEP07025.1"/>
    </source>
</evidence>
<dbReference type="InterPro" id="IPR013328">
    <property type="entry name" value="6PGD_dom2"/>
</dbReference>
<evidence type="ECO:0000256" key="1">
    <source>
        <dbReference type="ARBA" id="ARBA00007870"/>
    </source>
</evidence>
<dbReference type="InterPro" id="IPR008927">
    <property type="entry name" value="6-PGluconate_DH-like_C_sf"/>
</dbReference>
<evidence type="ECO:0000256" key="4">
    <source>
        <dbReference type="ARBA" id="ARBA00023002"/>
    </source>
</evidence>
<dbReference type="SUPFAM" id="SSF51735">
    <property type="entry name" value="NAD(P)-binding Rossmann-fold domains"/>
    <property type="match status" value="1"/>
</dbReference>
<organism evidence="9 10">
    <name type="scientific">Parasitella parasitica</name>
    <dbReference type="NCBI Taxonomy" id="35722"/>
    <lineage>
        <taxon>Eukaryota</taxon>
        <taxon>Fungi</taxon>
        <taxon>Fungi incertae sedis</taxon>
        <taxon>Mucoromycota</taxon>
        <taxon>Mucoromycotina</taxon>
        <taxon>Mucoromycetes</taxon>
        <taxon>Mucorales</taxon>
        <taxon>Mucorineae</taxon>
        <taxon>Mucoraceae</taxon>
        <taxon>Parasitella</taxon>
    </lineage>
</organism>
<dbReference type="InterPro" id="IPR009091">
    <property type="entry name" value="RCC1/BLIP-II"/>
</dbReference>
<keyword evidence="3" id="KW-0521">NADP</keyword>
<evidence type="ECO:0000259" key="8">
    <source>
        <dbReference type="Pfam" id="PF25390"/>
    </source>
</evidence>
<dbReference type="FunFam" id="1.10.1040.10:FF:000017">
    <property type="entry name" value="2-dehydropantoate 2-reductase"/>
    <property type="match status" value="1"/>
</dbReference>
<dbReference type="GO" id="GO:0008677">
    <property type="term" value="F:2-dehydropantoate 2-reductase activity"/>
    <property type="evidence" value="ECO:0007669"/>
    <property type="project" value="InterPro"/>
</dbReference>
<evidence type="ECO:0008006" key="11">
    <source>
        <dbReference type="Google" id="ProtNLM"/>
    </source>
</evidence>
<feature type="repeat" description="RCC1" evidence="5">
    <location>
        <begin position="260"/>
        <end position="298"/>
    </location>
</feature>
<feature type="domain" description="Ketopantoate reductase C-terminal" evidence="7">
    <location>
        <begin position="516"/>
        <end position="638"/>
    </location>
</feature>
<accession>A0A0B7MUR9</accession>
<evidence type="ECO:0000259" key="6">
    <source>
        <dbReference type="Pfam" id="PF02558"/>
    </source>
</evidence>
<dbReference type="InterPro" id="IPR013332">
    <property type="entry name" value="KPR_N"/>
</dbReference>
<comment type="similarity">
    <text evidence="1">Belongs to the ketopantoate reductase family.</text>
</comment>
<evidence type="ECO:0000256" key="2">
    <source>
        <dbReference type="ARBA" id="ARBA00022737"/>
    </source>
</evidence>
<dbReference type="OrthoDB" id="3609at2759"/>